<keyword evidence="4" id="KW-0067">ATP-binding</keyword>
<evidence type="ECO:0000313" key="6">
    <source>
        <dbReference type="EMBL" id="GAG50291.1"/>
    </source>
</evidence>
<feature type="domain" description="ABC transporter" evidence="5">
    <location>
        <begin position="45"/>
        <end position="172"/>
    </location>
</feature>
<reference evidence="6" key="1">
    <citation type="journal article" date="2014" name="Front. Microbiol.">
        <title>High frequency of phylogenetically diverse reductive dehalogenase-homologous genes in deep subseafloor sedimentary metagenomes.</title>
        <authorList>
            <person name="Kawai M."/>
            <person name="Futagami T."/>
            <person name="Toyoda A."/>
            <person name="Takaki Y."/>
            <person name="Nishi S."/>
            <person name="Hori S."/>
            <person name="Arai W."/>
            <person name="Tsubouchi T."/>
            <person name="Morono Y."/>
            <person name="Uchiyama I."/>
            <person name="Ito T."/>
            <person name="Fujiyama A."/>
            <person name="Inagaki F."/>
            <person name="Takami H."/>
        </authorList>
    </citation>
    <scope>NUCLEOTIDE SEQUENCE</scope>
    <source>
        <strain evidence="6">Expedition CK06-06</strain>
    </source>
</reference>
<sequence>MPNNSAIRCEGLGKRYWRSRGHGLNHLLGSLWRRRRSPNEELWALRGVSFELARGEALGVIGPNGSGKSTLLKVLAGVSAPTEGSYEVTGRVAALLELGAGFSSELSGRENVFLNGAVLGMTRREMKSKFDAIVEFAGVRDFIDMPVKHYSSGMAMRLGFSIAVHTEPDVLLV</sequence>
<dbReference type="Gene3D" id="3.40.50.300">
    <property type="entry name" value="P-loop containing nucleotide triphosphate hydrolases"/>
    <property type="match status" value="1"/>
</dbReference>
<evidence type="ECO:0000256" key="3">
    <source>
        <dbReference type="ARBA" id="ARBA00022741"/>
    </source>
</evidence>
<protein>
    <recommendedName>
        <fullName evidence="5">ABC transporter domain-containing protein</fullName>
    </recommendedName>
</protein>
<comment type="caution">
    <text evidence="6">The sequence shown here is derived from an EMBL/GenBank/DDBJ whole genome shotgun (WGS) entry which is preliminary data.</text>
</comment>
<dbReference type="GO" id="GO:0016887">
    <property type="term" value="F:ATP hydrolysis activity"/>
    <property type="evidence" value="ECO:0007669"/>
    <property type="project" value="InterPro"/>
</dbReference>
<dbReference type="Pfam" id="PF00005">
    <property type="entry name" value="ABC_tran"/>
    <property type="match status" value="1"/>
</dbReference>
<feature type="non-terminal residue" evidence="6">
    <location>
        <position position="173"/>
    </location>
</feature>
<keyword evidence="2" id="KW-0813">Transport</keyword>
<name>X0ZPY9_9ZZZZ</name>
<proteinExistence type="inferred from homology"/>
<evidence type="ECO:0000256" key="1">
    <source>
        <dbReference type="ARBA" id="ARBA00005417"/>
    </source>
</evidence>
<evidence type="ECO:0000259" key="5">
    <source>
        <dbReference type="Pfam" id="PF00005"/>
    </source>
</evidence>
<dbReference type="InterPro" id="IPR050683">
    <property type="entry name" value="Bact_Polysacc_Export_ATP-bd"/>
</dbReference>
<dbReference type="InterPro" id="IPR003439">
    <property type="entry name" value="ABC_transporter-like_ATP-bd"/>
</dbReference>
<dbReference type="PANTHER" id="PTHR46743">
    <property type="entry name" value="TEICHOIC ACIDS EXPORT ATP-BINDING PROTEIN TAGH"/>
    <property type="match status" value="1"/>
</dbReference>
<evidence type="ECO:0000256" key="2">
    <source>
        <dbReference type="ARBA" id="ARBA00022448"/>
    </source>
</evidence>
<dbReference type="InterPro" id="IPR015860">
    <property type="entry name" value="ABC_transpr_TagH-like"/>
</dbReference>
<keyword evidence="3" id="KW-0547">Nucleotide-binding</keyword>
<accession>X0ZPY9</accession>
<dbReference type="SUPFAM" id="SSF52540">
    <property type="entry name" value="P-loop containing nucleoside triphosphate hydrolases"/>
    <property type="match status" value="1"/>
</dbReference>
<comment type="similarity">
    <text evidence="1">Belongs to the ABC transporter superfamily.</text>
</comment>
<dbReference type="InterPro" id="IPR027417">
    <property type="entry name" value="P-loop_NTPase"/>
</dbReference>
<evidence type="ECO:0000256" key="4">
    <source>
        <dbReference type="ARBA" id="ARBA00022840"/>
    </source>
</evidence>
<dbReference type="GO" id="GO:0016020">
    <property type="term" value="C:membrane"/>
    <property type="evidence" value="ECO:0007669"/>
    <property type="project" value="InterPro"/>
</dbReference>
<dbReference type="GO" id="GO:0005524">
    <property type="term" value="F:ATP binding"/>
    <property type="evidence" value="ECO:0007669"/>
    <property type="project" value="UniProtKB-KW"/>
</dbReference>
<organism evidence="6">
    <name type="scientific">marine sediment metagenome</name>
    <dbReference type="NCBI Taxonomy" id="412755"/>
    <lineage>
        <taxon>unclassified sequences</taxon>
        <taxon>metagenomes</taxon>
        <taxon>ecological metagenomes</taxon>
    </lineage>
</organism>
<dbReference type="CDD" id="cd03220">
    <property type="entry name" value="ABC_KpsT_Wzt"/>
    <property type="match status" value="1"/>
</dbReference>
<dbReference type="PANTHER" id="PTHR46743:SF2">
    <property type="entry name" value="TEICHOIC ACIDS EXPORT ATP-BINDING PROTEIN TAGH"/>
    <property type="match status" value="1"/>
</dbReference>
<dbReference type="AlphaFoldDB" id="X0ZPY9"/>
<gene>
    <name evidence="6" type="ORF">S01H1_82509</name>
</gene>
<dbReference type="EMBL" id="BARS01055942">
    <property type="protein sequence ID" value="GAG50291.1"/>
    <property type="molecule type" value="Genomic_DNA"/>
</dbReference>
<dbReference type="GO" id="GO:0140359">
    <property type="term" value="F:ABC-type transporter activity"/>
    <property type="evidence" value="ECO:0007669"/>
    <property type="project" value="InterPro"/>
</dbReference>